<proteinExistence type="inferred from homology"/>
<dbReference type="EMBL" id="AEVO01000042">
    <property type="protein sequence ID" value="EFY07313.1"/>
    <property type="molecule type" value="Genomic_DNA"/>
</dbReference>
<reference evidence="4 5" key="1">
    <citation type="submission" date="2011-01" db="EMBL/GenBank/DDBJ databases">
        <authorList>
            <person name="Weinstock G."/>
            <person name="Sodergren E."/>
            <person name="Clifton S."/>
            <person name="Fulton L."/>
            <person name="Fulton B."/>
            <person name="Courtney L."/>
            <person name="Fronick C."/>
            <person name="Harrison M."/>
            <person name="Strong C."/>
            <person name="Farmer C."/>
            <person name="Delahaunty K."/>
            <person name="Markovic C."/>
            <person name="Hall O."/>
            <person name="Minx P."/>
            <person name="Tomlinson C."/>
            <person name="Mitreva M."/>
            <person name="Hou S."/>
            <person name="Chen J."/>
            <person name="Wollam A."/>
            <person name="Pepin K.H."/>
            <person name="Johnson M."/>
            <person name="Bhonagiri V."/>
            <person name="Zhang X."/>
            <person name="Suruliraj S."/>
            <person name="Warren W."/>
            <person name="Chinwalla A."/>
            <person name="Mardis E.R."/>
            <person name="Wilson R.K."/>
        </authorList>
    </citation>
    <scope>NUCLEOTIDE SEQUENCE [LARGE SCALE GENOMIC DNA]</scope>
    <source>
        <strain evidence="5">DSM 22608 / JCM 16073 / KCTC 15190 / YIT 12066</strain>
    </source>
</reference>
<dbReference type="InterPro" id="IPR018389">
    <property type="entry name" value="DctP_fam"/>
</dbReference>
<dbReference type="InterPro" id="IPR004682">
    <property type="entry name" value="TRAP_DctP"/>
</dbReference>
<dbReference type="STRING" id="762983.HMPREF9444_00894"/>
<dbReference type="Gene3D" id="3.40.190.170">
    <property type="entry name" value="Bacterial extracellular solute-binding protein, family 7"/>
    <property type="match status" value="1"/>
</dbReference>
<dbReference type="PANTHER" id="PTHR33376:SF7">
    <property type="entry name" value="C4-DICARBOXYLATE-BINDING PROTEIN DCTB"/>
    <property type="match status" value="1"/>
</dbReference>
<keyword evidence="3" id="KW-0732">Signal</keyword>
<dbReference type="GO" id="GO:0030288">
    <property type="term" value="C:outer membrane-bounded periplasmic space"/>
    <property type="evidence" value="ECO:0007669"/>
    <property type="project" value="InterPro"/>
</dbReference>
<evidence type="ECO:0000256" key="3">
    <source>
        <dbReference type="ARBA" id="ARBA00022729"/>
    </source>
</evidence>
<comment type="similarity">
    <text evidence="1">Belongs to the bacterial solute-binding protein 7 family.</text>
</comment>
<keyword evidence="2" id="KW-0813">Transport</keyword>
<sequence>MFPNGTLGAINEIPAMLQQGTCDVSLIVTSSLMDLCPEMGVFDLPFLFASYDDARTTITGDVGKYLSDKMAEQNMYVASWLTMGFREITSNKPINSLADFKGLKIRIQSNAVHQDIFSALGASPTVISFSELYTAMEQGTVDAQENPYVNIYSNTYYEVQKYLVESNHVFQVASLLISKQTYDDLTDEQKGWVDAAAAYAADVEWEATKTDNETAKQGAIDAGMTFVSLNHDELLNATKGVYEKYAPQYGEMLKMMGK</sequence>
<organism evidence="4 5">
    <name type="scientific">Succinatimonas hippei (strain DSM 22608 / JCM 16073 / KCTC 15190 / YIT 12066)</name>
    <dbReference type="NCBI Taxonomy" id="762983"/>
    <lineage>
        <taxon>Bacteria</taxon>
        <taxon>Pseudomonadati</taxon>
        <taxon>Pseudomonadota</taxon>
        <taxon>Gammaproteobacteria</taxon>
        <taxon>Aeromonadales</taxon>
        <taxon>Succinivibrionaceae</taxon>
        <taxon>Succinatimonas</taxon>
    </lineage>
</organism>
<dbReference type="NCBIfam" id="NF037995">
    <property type="entry name" value="TRAP_S1"/>
    <property type="match status" value="1"/>
</dbReference>
<dbReference type="SUPFAM" id="SSF53850">
    <property type="entry name" value="Periplasmic binding protein-like II"/>
    <property type="match status" value="1"/>
</dbReference>
<comment type="caution">
    <text evidence="4">The sequence shown here is derived from an EMBL/GenBank/DDBJ whole genome shotgun (WGS) entry which is preliminary data.</text>
</comment>
<gene>
    <name evidence="4" type="ORF">HMPREF9444_00894</name>
</gene>
<dbReference type="PANTHER" id="PTHR33376">
    <property type="match status" value="1"/>
</dbReference>
<dbReference type="NCBIfam" id="TIGR00787">
    <property type="entry name" value="dctP"/>
    <property type="match status" value="1"/>
</dbReference>
<dbReference type="InterPro" id="IPR038404">
    <property type="entry name" value="TRAP_DctP_sf"/>
</dbReference>
<dbReference type="Pfam" id="PF03480">
    <property type="entry name" value="DctP"/>
    <property type="match status" value="1"/>
</dbReference>
<protein>
    <submittedName>
        <fullName evidence="4">TRAP transporter solute receptor, DctP family</fullName>
    </submittedName>
</protein>
<dbReference type="HOGENOM" id="CLU_036176_1_2_6"/>
<dbReference type="CDD" id="cd13603">
    <property type="entry name" value="PBP2_TRAP_Siap_TeaA_like"/>
    <property type="match status" value="1"/>
</dbReference>
<dbReference type="eggNOG" id="COG1638">
    <property type="taxonomic scope" value="Bacteria"/>
</dbReference>
<dbReference type="AlphaFoldDB" id="E8LJL6"/>
<keyword evidence="4" id="KW-0675">Receptor</keyword>
<evidence type="ECO:0000313" key="4">
    <source>
        <dbReference type="EMBL" id="EFY07313.1"/>
    </source>
</evidence>
<name>E8LJL6_SUCHY</name>
<dbReference type="Proteomes" id="UP000018458">
    <property type="component" value="Unassembled WGS sequence"/>
</dbReference>
<accession>E8LJL6</accession>
<evidence type="ECO:0000256" key="1">
    <source>
        <dbReference type="ARBA" id="ARBA00009023"/>
    </source>
</evidence>
<dbReference type="GO" id="GO:0055085">
    <property type="term" value="P:transmembrane transport"/>
    <property type="evidence" value="ECO:0007669"/>
    <property type="project" value="InterPro"/>
</dbReference>
<evidence type="ECO:0000313" key="5">
    <source>
        <dbReference type="Proteomes" id="UP000018458"/>
    </source>
</evidence>
<keyword evidence="5" id="KW-1185">Reference proteome</keyword>
<evidence type="ECO:0000256" key="2">
    <source>
        <dbReference type="ARBA" id="ARBA00022448"/>
    </source>
</evidence>